<dbReference type="EMBL" id="JBEPSM010000002">
    <property type="protein sequence ID" value="MET4634946.1"/>
    <property type="molecule type" value="Genomic_DNA"/>
</dbReference>
<protein>
    <submittedName>
        <fullName evidence="1">Uncharacterized protein</fullName>
    </submittedName>
</protein>
<evidence type="ECO:0000313" key="1">
    <source>
        <dbReference type="EMBL" id="MET4634946.1"/>
    </source>
</evidence>
<gene>
    <name evidence="1" type="ORF">ABIE08_002892</name>
</gene>
<evidence type="ECO:0000313" key="2">
    <source>
        <dbReference type="Proteomes" id="UP001549321"/>
    </source>
</evidence>
<dbReference type="Proteomes" id="UP001549321">
    <property type="component" value="Unassembled WGS sequence"/>
</dbReference>
<sequence length="65" mass="7043">MGEPVESVDVVQSALDHRVQSLLDAHNGDALAVIETLLLAVDSREERVSFGFVRGRLPALTKQGE</sequence>
<reference evidence="1 2" key="1">
    <citation type="submission" date="2024-06" db="EMBL/GenBank/DDBJ databases">
        <title>Sorghum-associated microbial communities from plants grown in Nebraska, USA.</title>
        <authorList>
            <person name="Schachtman D."/>
        </authorList>
    </citation>
    <scope>NUCLEOTIDE SEQUENCE [LARGE SCALE GENOMIC DNA]</scope>
    <source>
        <strain evidence="1 2">3207</strain>
    </source>
</reference>
<comment type="caution">
    <text evidence="1">The sequence shown here is derived from an EMBL/GenBank/DDBJ whole genome shotgun (WGS) entry which is preliminary data.</text>
</comment>
<keyword evidence="2" id="KW-1185">Reference proteome</keyword>
<dbReference type="RefSeq" id="WP_354552062.1">
    <property type="nucleotide sequence ID" value="NZ_JBEPSM010000002.1"/>
</dbReference>
<accession>A0ABV2R2N3</accession>
<name>A0ABV2R2N3_9HYPH</name>
<organism evidence="1 2">
    <name type="scientific">Kaistia defluvii</name>
    <dbReference type="NCBI Taxonomy" id="410841"/>
    <lineage>
        <taxon>Bacteria</taxon>
        <taxon>Pseudomonadati</taxon>
        <taxon>Pseudomonadota</taxon>
        <taxon>Alphaproteobacteria</taxon>
        <taxon>Hyphomicrobiales</taxon>
        <taxon>Kaistiaceae</taxon>
        <taxon>Kaistia</taxon>
    </lineage>
</organism>
<proteinExistence type="predicted"/>